<sequence length="147" mass="17620">MQNIDWQQMLIFQQELHQFSRNMLVHKQKQFLTSSERELLAWLYLEPEKCTPLILSKLSGMKKEAVSRCLKQLYEKNCIQKQKQTSDERSYVISLSETGLKELKKDYEIMLQPFYDLWRSMGEDFEQLFVLISRANEKMQSLSIDEQ</sequence>
<dbReference type="Pfam" id="PF22381">
    <property type="entry name" value="Staph_reg_Sar_Rot"/>
    <property type="match status" value="1"/>
</dbReference>
<name>A0A6N4TJY6_9FIRM</name>
<evidence type="ECO:0000256" key="1">
    <source>
        <dbReference type="ARBA" id="ARBA00023015"/>
    </source>
</evidence>
<proteinExistence type="predicted"/>
<dbReference type="SUPFAM" id="SSF46785">
    <property type="entry name" value="Winged helix' DNA-binding domain"/>
    <property type="match status" value="1"/>
</dbReference>
<dbReference type="Gene3D" id="1.10.10.10">
    <property type="entry name" value="Winged helix-like DNA-binding domain superfamily/Winged helix DNA-binding domain"/>
    <property type="match status" value="1"/>
</dbReference>
<dbReference type="GO" id="GO:0003677">
    <property type="term" value="F:DNA binding"/>
    <property type="evidence" value="ECO:0007669"/>
    <property type="project" value="UniProtKB-KW"/>
</dbReference>
<organism evidence="5 6">
    <name type="scientific">Amedibacterium intestinale</name>
    <dbReference type="NCBI Taxonomy" id="2583452"/>
    <lineage>
        <taxon>Bacteria</taxon>
        <taxon>Bacillati</taxon>
        <taxon>Bacillota</taxon>
        <taxon>Erysipelotrichia</taxon>
        <taxon>Erysipelotrichales</taxon>
        <taxon>Erysipelotrichaceae</taxon>
        <taxon>Amedibacterium</taxon>
    </lineage>
</organism>
<dbReference type="EMBL" id="AP019695">
    <property type="protein sequence ID" value="BBK23133.1"/>
    <property type="molecule type" value="Genomic_DNA"/>
</dbReference>
<dbReference type="InterPro" id="IPR055166">
    <property type="entry name" value="Transc_reg_Sar_Rot_HTH"/>
</dbReference>
<gene>
    <name evidence="5" type="ORF">Aargi30884_20360</name>
</gene>
<feature type="domain" description="HTH marR-type" evidence="4">
    <location>
        <begin position="25"/>
        <end position="126"/>
    </location>
</feature>
<dbReference type="SMART" id="SM00347">
    <property type="entry name" value="HTH_MARR"/>
    <property type="match status" value="1"/>
</dbReference>
<keyword evidence="3" id="KW-0804">Transcription</keyword>
<dbReference type="InterPro" id="IPR036388">
    <property type="entry name" value="WH-like_DNA-bd_sf"/>
</dbReference>
<dbReference type="InterPro" id="IPR000835">
    <property type="entry name" value="HTH_MarR-typ"/>
</dbReference>
<dbReference type="Proteomes" id="UP000464754">
    <property type="component" value="Chromosome"/>
</dbReference>
<evidence type="ECO:0000256" key="2">
    <source>
        <dbReference type="ARBA" id="ARBA00023125"/>
    </source>
</evidence>
<protein>
    <recommendedName>
        <fullName evidence="4">HTH marR-type domain-containing protein</fullName>
    </recommendedName>
</protein>
<dbReference type="RefSeq" id="WP_197743626.1">
    <property type="nucleotide sequence ID" value="NZ_AP019695.1"/>
</dbReference>
<accession>A0A6N4TJY6</accession>
<keyword evidence="2" id="KW-0238">DNA-binding</keyword>
<evidence type="ECO:0000256" key="3">
    <source>
        <dbReference type="ARBA" id="ARBA00023163"/>
    </source>
</evidence>
<evidence type="ECO:0000313" key="6">
    <source>
        <dbReference type="Proteomes" id="UP000464754"/>
    </source>
</evidence>
<evidence type="ECO:0000313" key="5">
    <source>
        <dbReference type="EMBL" id="BBK23133.1"/>
    </source>
</evidence>
<dbReference type="KEGG" id="aarg:Aargi30884_20360"/>
<evidence type="ECO:0000259" key="4">
    <source>
        <dbReference type="SMART" id="SM00347"/>
    </source>
</evidence>
<dbReference type="InterPro" id="IPR036390">
    <property type="entry name" value="WH_DNA-bd_sf"/>
</dbReference>
<keyword evidence="6" id="KW-1185">Reference proteome</keyword>
<keyword evidence="1" id="KW-0805">Transcription regulation</keyword>
<dbReference type="AlphaFoldDB" id="A0A6N4TJY6"/>
<reference evidence="6" key="1">
    <citation type="submission" date="2019-05" db="EMBL/GenBank/DDBJ databases">
        <title>Complete genome sequencing of Absiella argi strain JCM 30884.</title>
        <authorList>
            <person name="Sakamoto M."/>
            <person name="Murakami T."/>
            <person name="Mori H."/>
        </authorList>
    </citation>
    <scope>NUCLEOTIDE SEQUENCE [LARGE SCALE GENOMIC DNA]</scope>
    <source>
        <strain evidence="6">JCM 30884</strain>
    </source>
</reference>
<dbReference type="GO" id="GO:0003700">
    <property type="term" value="F:DNA-binding transcription factor activity"/>
    <property type="evidence" value="ECO:0007669"/>
    <property type="project" value="InterPro"/>
</dbReference>